<proteinExistence type="predicted"/>
<protein>
    <submittedName>
        <fullName evidence="2">Uncharacterized protein</fullName>
    </submittedName>
</protein>
<reference evidence="2 3" key="1">
    <citation type="submission" date="2023-10" db="EMBL/GenBank/DDBJ databases">
        <title>Chromosome-scale genome assembly provides insights into flower coloration mechanisms of Canna indica.</title>
        <authorList>
            <person name="Li C."/>
        </authorList>
    </citation>
    <scope>NUCLEOTIDE SEQUENCE [LARGE SCALE GENOMIC DNA]</scope>
    <source>
        <tissue evidence="2">Flower</tissue>
    </source>
</reference>
<feature type="region of interest" description="Disordered" evidence="1">
    <location>
        <begin position="1"/>
        <end position="30"/>
    </location>
</feature>
<feature type="compositionally biased region" description="Polar residues" evidence="1">
    <location>
        <begin position="1"/>
        <end position="12"/>
    </location>
</feature>
<name>A0AAQ3L3G7_9LILI</name>
<dbReference type="PANTHER" id="PTHR31050:SF3">
    <property type="entry name" value="OS08G0412800 PROTEIN"/>
    <property type="match status" value="1"/>
</dbReference>
<sequence length="395" mass="45020">MYTTRTLSSFKTSDAAAARQPPPQGPASGYLLLQDEQPQPPATCCWGAYNWPHTRIRQLPFPQNRILTLSYSEQHDDRSDTYSSAVLFIPVPSLPLSSNRYYVIVARGKDKGKAYTCSKEDDMGACCFCQCINDAEPKEFDHRDIYQQMEIVCYKGRFTAKPVASDGIPPSMLRKEYWDLHQSEHDDFTLVEASGVNEALRSRLPALYSPSTKAKNGDNVVVGRWYIPFVFVKEEMGLSEQVKQSAYYEIALEQFWEQIGACESAYGRERVAEVKSVVRVEVAYLNGTEAKCFDTHDVDGLVWFKTINSGGGRESVVKLSYLIWERIKWEESRMGCNGGEDEKVERVEECRGGAGGWKRFGCYVLVERFVLRRMDGSEVLMVDFRHCKKIQSIWE</sequence>
<accession>A0AAQ3L3G7</accession>
<keyword evidence="3" id="KW-1185">Reference proteome</keyword>
<dbReference type="Proteomes" id="UP001327560">
    <property type="component" value="Chromosome 9"/>
</dbReference>
<dbReference type="AlphaFoldDB" id="A0AAQ3L3G7"/>
<evidence type="ECO:0000313" key="2">
    <source>
        <dbReference type="EMBL" id="WOL19894.1"/>
    </source>
</evidence>
<evidence type="ECO:0000256" key="1">
    <source>
        <dbReference type="SAM" id="MobiDB-lite"/>
    </source>
</evidence>
<dbReference type="EMBL" id="CP136898">
    <property type="protein sequence ID" value="WOL19894.1"/>
    <property type="molecule type" value="Genomic_DNA"/>
</dbReference>
<organism evidence="2 3">
    <name type="scientific">Canna indica</name>
    <name type="common">Indian-shot</name>
    <dbReference type="NCBI Taxonomy" id="4628"/>
    <lineage>
        <taxon>Eukaryota</taxon>
        <taxon>Viridiplantae</taxon>
        <taxon>Streptophyta</taxon>
        <taxon>Embryophyta</taxon>
        <taxon>Tracheophyta</taxon>
        <taxon>Spermatophyta</taxon>
        <taxon>Magnoliopsida</taxon>
        <taxon>Liliopsida</taxon>
        <taxon>Zingiberales</taxon>
        <taxon>Cannaceae</taxon>
        <taxon>Canna</taxon>
    </lineage>
</organism>
<evidence type="ECO:0000313" key="3">
    <source>
        <dbReference type="Proteomes" id="UP001327560"/>
    </source>
</evidence>
<dbReference type="Pfam" id="PF06880">
    <property type="entry name" value="DUF1262"/>
    <property type="match status" value="1"/>
</dbReference>
<gene>
    <name evidence="2" type="ORF">Cni_G28696</name>
</gene>
<dbReference type="InterPro" id="IPR010683">
    <property type="entry name" value="DUF1262"/>
</dbReference>
<dbReference type="PANTHER" id="PTHR31050">
    <property type="entry name" value="OS08G0413200 PROTEIN"/>
    <property type="match status" value="1"/>
</dbReference>